<evidence type="ECO:0000256" key="1">
    <source>
        <dbReference type="ARBA" id="ARBA00004434"/>
    </source>
</evidence>
<evidence type="ECO:0000313" key="9">
    <source>
        <dbReference type="EMBL" id="KAK0178784.1"/>
    </source>
</evidence>
<name>A0AA39FZL3_MICHY</name>
<protein>
    <recommendedName>
        <fullName evidence="3">Cytochrome c oxidase assembly protein COX16 homolog, mitochondrial</fullName>
    </recommendedName>
</protein>
<evidence type="ECO:0000256" key="4">
    <source>
        <dbReference type="ARBA" id="ARBA00022692"/>
    </source>
</evidence>
<proteinExistence type="inferred from homology"/>
<dbReference type="InterPro" id="IPR020164">
    <property type="entry name" value="Cyt_c_Oxase_assmbl_COX16"/>
</dbReference>
<reference evidence="9" key="1">
    <citation type="journal article" date="2023" name="bioRxiv">
        <title>Scaffold-level genome assemblies of two parasitoid biocontrol wasps reveal the parthenogenesis mechanism and an associated novel virus.</title>
        <authorList>
            <person name="Inwood S."/>
            <person name="Skelly J."/>
            <person name="Guhlin J."/>
            <person name="Harrop T."/>
            <person name="Goldson S."/>
            <person name="Dearden P."/>
        </authorList>
    </citation>
    <scope>NUCLEOTIDE SEQUENCE</scope>
    <source>
        <strain evidence="9">Lincoln</strain>
        <tissue evidence="9">Whole body</tissue>
    </source>
</reference>
<dbReference type="PANTHER" id="PTHR17130">
    <property type="entry name" value="MITOCHONDRIAL OUTER MEMBRANE PROTEIN 25"/>
    <property type="match status" value="1"/>
</dbReference>
<keyword evidence="6" id="KW-1133">Transmembrane helix</keyword>
<comment type="caution">
    <text evidence="9">The sequence shown here is derived from an EMBL/GenBank/DDBJ whole genome shotgun (WGS) entry which is preliminary data.</text>
</comment>
<keyword evidence="7" id="KW-0496">Mitochondrion</keyword>
<evidence type="ECO:0000256" key="2">
    <source>
        <dbReference type="ARBA" id="ARBA00008370"/>
    </source>
</evidence>
<evidence type="ECO:0000256" key="6">
    <source>
        <dbReference type="ARBA" id="ARBA00022989"/>
    </source>
</evidence>
<keyword evidence="4" id="KW-0812">Transmembrane</keyword>
<gene>
    <name evidence="9" type="ORF">PV327_007637</name>
</gene>
<dbReference type="GO" id="GO:0033617">
    <property type="term" value="P:mitochondrial respiratory chain complex IV assembly"/>
    <property type="evidence" value="ECO:0007669"/>
    <property type="project" value="TreeGrafter"/>
</dbReference>
<dbReference type="AlphaFoldDB" id="A0AA39FZL3"/>
<dbReference type="Proteomes" id="UP001168972">
    <property type="component" value="Unassembled WGS sequence"/>
</dbReference>
<dbReference type="PANTHER" id="PTHR17130:SF14">
    <property type="entry name" value="CYTOCHROME C OXIDASE ASSEMBLY PROTEIN COX16 HOMOLOG, MITOCHONDRIAL"/>
    <property type="match status" value="1"/>
</dbReference>
<sequence>MNTLEIKKYFQKMKKKKSVQFGLPFLTFCILGSFGLREFTELRYKYRSTTLFRDTAVDKGFEMKKKEELTLEAQYESVKKYNIDDWENKRISRPWEE</sequence>
<accession>A0AA39FZL3</accession>
<comment type="subcellular location">
    <subcellularLocation>
        <location evidence="1">Mitochondrion inner membrane</location>
        <topology evidence="1">Single-pass membrane protein</topology>
    </subcellularLocation>
</comment>
<dbReference type="Pfam" id="PF14138">
    <property type="entry name" value="COX16"/>
    <property type="match status" value="1"/>
</dbReference>
<comment type="similarity">
    <text evidence="2">Belongs to the COX16 family.</text>
</comment>
<evidence type="ECO:0000256" key="7">
    <source>
        <dbReference type="ARBA" id="ARBA00023128"/>
    </source>
</evidence>
<keyword evidence="10" id="KW-1185">Reference proteome</keyword>
<dbReference type="GO" id="GO:0005743">
    <property type="term" value="C:mitochondrial inner membrane"/>
    <property type="evidence" value="ECO:0007669"/>
    <property type="project" value="UniProtKB-SubCell"/>
</dbReference>
<evidence type="ECO:0000256" key="8">
    <source>
        <dbReference type="ARBA" id="ARBA00023136"/>
    </source>
</evidence>
<keyword evidence="5" id="KW-0999">Mitochondrion inner membrane</keyword>
<evidence type="ECO:0000256" key="5">
    <source>
        <dbReference type="ARBA" id="ARBA00022792"/>
    </source>
</evidence>
<dbReference type="EMBL" id="JAQQBR010000004">
    <property type="protein sequence ID" value="KAK0178784.1"/>
    <property type="molecule type" value="Genomic_DNA"/>
</dbReference>
<keyword evidence="8" id="KW-0472">Membrane</keyword>
<evidence type="ECO:0000256" key="3">
    <source>
        <dbReference type="ARBA" id="ARBA00021814"/>
    </source>
</evidence>
<evidence type="ECO:0000313" key="10">
    <source>
        <dbReference type="Proteomes" id="UP001168972"/>
    </source>
</evidence>
<reference evidence="9" key="2">
    <citation type="submission" date="2023-03" db="EMBL/GenBank/DDBJ databases">
        <authorList>
            <person name="Inwood S.N."/>
            <person name="Skelly J.G."/>
            <person name="Guhlin J."/>
            <person name="Harrop T.W.R."/>
            <person name="Goldson S.G."/>
            <person name="Dearden P.K."/>
        </authorList>
    </citation>
    <scope>NUCLEOTIDE SEQUENCE</scope>
    <source>
        <strain evidence="9">Lincoln</strain>
        <tissue evidence="9">Whole body</tissue>
    </source>
</reference>
<organism evidence="9 10">
    <name type="scientific">Microctonus hyperodae</name>
    <name type="common">Parasitoid wasp</name>
    <dbReference type="NCBI Taxonomy" id="165561"/>
    <lineage>
        <taxon>Eukaryota</taxon>
        <taxon>Metazoa</taxon>
        <taxon>Ecdysozoa</taxon>
        <taxon>Arthropoda</taxon>
        <taxon>Hexapoda</taxon>
        <taxon>Insecta</taxon>
        <taxon>Pterygota</taxon>
        <taxon>Neoptera</taxon>
        <taxon>Endopterygota</taxon>
        <taxon>Hymenoptera</taxon>
        <taxon>Apocrita</taxon>
        <taxon>Ichneumonoidea</taxon>
        <taxon>Braconidae</taxon>
        <taxon>Euphorinae</taxon>
        <taxon>Microctonus</taxon>
    </lineage>
</organism>